<organism evidence="1">
    <name type="scientific">Ophidiomyces ophidiicola</name>
    <dbReference type="NCBI Taxonomy" id="1387563"/>
    <lineage>
        <taxon>Eukaryota</taxon>
        <taxon>Fungi</taxon>
        <taxon>Dikarya</taxon>
        <taxon>Ascomycota</taxon>
        <taxon>Pezizomycotina</taxon>
        <taxon>Eurotiomycetes</taxon>
        <taxon>Eurotiomycetidae</taxon>
        <taxon>Onygenales</taxon>
        <taxon>Onygenaceae</taxon>
        <taxon>Ophidiomyces</taxon>
    </lineage>
</organism>
<protein>
    <submittedName>
        <fullName evidence="1">Uncharacterized protein</fullName>
    </submittedName>
</protein>
<reference evidence="1" key="1">
    <citation type="journal article" date="2022" name="bioRxiv">
        <title>Population genetic analysis of Ophidiomyces ophidiicola, the causative agent of snake fungal disease, indicates recent introductions to the USA.</title>
        <authorList>
            <person name="Ladner J.T."/>
            <person name="Palmer J.M."/>
            <person name="Ettinger C.L."/>
            <person name="Stajich J.E."/>
            <person name="Farrell T.M."/>
            <person name="Glorioso B.M."/>
            <person name="Lawson B."/>
            <person name="Price S.J."/>
            <person name="Stengle A.G."/>
            <person name="Grear D.A."/>
            <person name="Lorch J.M."/>
        </authorList>
    </citation>
    <scope>NUCLEOTIDE SEQUENCE</scope>
    <source>
        <strain evidence="1">NWHC 24266-5</strain>
    </source>
</reference>
<proteinExistence type="predicted"/>
<gene>
    <name evidence="1" type="ORF">LOY88_006812</name>
</gene>
<accession>A0ACB8UMJ0</accession>
<evidence type="ECO:0000313" key="1">
    <source>
        <dbReference type="EMBL" id="KAI2381225.1"/>
    </source>
</evidence>
<name>A0ACB8UMJ0_9EURO</name>
<comment type="caution">
    <text evidence="1">The sequence shown here is derived from an EMBL/GenBank/DDBJ whole genome shotgun (WGS) entry which is preliminary data.</text>
</comment>
<feature type="non-terminal residue" evidence="1">
    <location>
        <position position="1"/>
    </location>
</feature>
<sequence length="541" mass="58188">LQGEKPLSQQSVERSSNAYDQHLLSKIGKPGSPPRAPSLSAPASNAGLPFHAKTRTLSTLSIGDGALSPRDVPSRWGSGPPSAAISPGTKMGAWADYVSYPSPSADSAVHSPMDVDGFAHARDRYGSGASARRGTEERSRAAAAAAAKASYDHAMFPEPEADFAMDDAGPARQHSLPGRMLSFADGLSPVSRHGMKRRASSPPRGAAADPMYAFADVVENRDRRQLGLRSNSCTSPSTSRYPVSHGSISSISSLRTESYGSSTGFSVAASSITSFGGRSPGAMSPTSELETCYEKPYLTPAPHRAQYSDLVDIKGSVSRKGSTQNGISLSKPTAPRIGRLYICECCPKKPKKLESLEELRAHELEKQYTCQFCNKRFKNKNEAERHQNSLHLRRHSWSCAALSNPESAFHPSASPAYQTPNGASHDTCGYCGAEFANFPAPEWERRMDHLINSHKFGECNQAKKFYRADHFRQHLKHSHNGASGKWTNTLESACMKEEAPHEGLPSIGEQPGDHAESEGSSSTNAAVVAAHHPLDEVMTGA</sequence>
<dbReference type="EMBL" id="JALBCA010000227">
    <property type="protein sequence ID" value="KAI2381225.1"/>
    <property type="molecule type" value="Genomic_DNA"/>
</dbReference>